<gene>
    <name evidence="1" type="ORF">PENANT_c004G06730</name>
</gene>
<reference evidence="2" key="1">
    <citation type="journal article" date="2017" name="Nat. Microbiol.">
        <title>Global analysis of biosynthetic gene clusters reveals vast potential of secondary metabolite production in Penicillium species.</title>
        <authorList>
            <person name="Nielsen J.C."/>
            <person name="Grijseels S."/>
            <person name="Prigent S."/>
            <person name="Ji B."/>
            <person name="Dainat J."/>
            <person name="Nielsen K.F."/>
            <person name="Frisvad J.C."/>
            <person name="Workman M."/>
            <person name="Nielsen J."/>
        </authorList>
    </citation>
    <scope>NUCLEOTIDE SEQUENCE [LARGE SCALE GENOMIC DNA]</scope>
    <source>
        <strain evidence="2">IBT 31811</strain>
    </source>
</reference>
<dbReference type="Pfam" id="PF11735">
    <property type="entry name" value="CAP59_mtransfer"/>
    <property type="match status" value="1"/>
</dbReference>
<comment type="caution">
    <text evidence="1">The sequence shown here is derived from an EMBL/GenBank/DDBJ whole genome shotgun (WGS) entry which is preliminary data.</text>
</comment>
<dbReference type="EMBL" id="MDYN01000004">
    <property type="protein sequence ID" value="OQD88298.1"/>
    <property type="molecule type" value="Genomic_DNA"/>
</dbReference>
<protein>
    <submittedName>
        <fullName evidence="1">Uncharacterized protein</fullName>
    </submittedName>
</protein>
<dbReference type="InterPro" id="IPR021047">
    <property type="entry name" value="Mannosyltransferase_CMT1"/>
</dbReference>
<organism evidence="1 2">
    <name type="scientific">Penicillium antarcticum</name>
    <dbReference type="NCBI Taxonomy" id="416450"/>
    <lineage>
        <taxon>Eukaryota</taxon>
        <taxon>Fungi</taxon>
        <taxon>Dikarya</taxon>
        <taxon>Ascomycota</taxon>
        <taxon>Pezizomycotina</taxon>
        <taxon>Eurotiomycetes</taxon>
        <taxon>Eurotiomycetidae</taxon>
        <taxon>Eurotiales</taxon>
        <taxon>Aspergillaceae</taxon>
        <taxon>Penicillium</taxon>
    </lineage>
</organism>
<accession>A0A1V6QGG2</accession>
<keyword evidence="2" id="KW-1185">Reference proteome</keyword>
<sequence>MVNFTLVNGQVYTPGLAIIDAPQPNTPLGGDNLQIAIDVSGNGKLPWPPSTDNDSATQFHDIRFFLTSESLSHNFTISNGTTPSTNTSYVGPVLDLEPSSTVKHVNWIWPKCLVGDGSGSKSNSDRGAYNISMHQSFRWNGTDYYTVFQLPISVTNSISESDERVDCALLENELLSVAEVDESSDSLPGQPWIEGVTSVNWNNEAILRSHWSRTLLDLSSQLGPENIFISIYESGSYDNTKGALRDLDWELERLRVPRNITLSHITHEDEMAAPARGEGWVRTTAGGARKLRRVPYLARPSDVFELLNTNDGEYGAACSLDFSKPPNFYDTFALRDIRGHEAVMSTWPYFRTVESRYAMKSLSPVPVASCWNGMVAMPAGPFLATSPLRFRGIPDSLAEYHLEGSECCLIHADNPLSEEKGVYLNPRVRVGYTGQAYAAVKPISNWLTAKRILQGLWVNRVRRWSIAFWVKEEVVRRRVDSWKALDPKNDEPGQLCIIDEMQILHRNSL</sequence>
<evidence type="ECO:0000313" key="2">
    <source>
        <dbReference type="Proteomes" id="UP000191672"/>
    </source>
</evidence>
<dbReference type="AlphaFoldDB" id="A0A1V6QGG2"/>
<name>A0A1V6QGG2_9EURO</name>
<dbReference type="Proteomes" id="UP000191672">
    <property type="component" value="Unassembled WGS sequence"/>
</dbReference>
<dbReference type="STRING" id="416450.A0A1V6QGG2"/>
<dbReference type="PANTHER" id="PTHR34144:SF7">
    <property type="entry name" value="EXPORT PROTEIN (CAP59), PUTATIVE (AFU_ORTHOLOGUE AFUA_7G05020)-RELATED"/>
    <property type="match status" value="1"/>
</dbReference>
<evidence type="ECO:0000313" key="1">
    <source>
        <dbReference type="EMBL" id="OQD88298.1"/>
    </source>
</evidence>
<proteinExistence type="predicted"/>
<dbReference type="PANTHER" id="PTHR34144">
    <property type="entry name" value="CHROMOSOME 8, WHOLE GENOME SHOTGUN SEQUENCE"/>
    <property type="match status" value="1"/>
</dbReference>